<proteinExistence type="predicted"/>
<dbReference type="Proteomes" id="UP000319908">
    <property type="component" value="Unassembled WGS sequence"/>
</dbReference>
<evidence type="ECO:0000313" key="2">
    <source>
        <dbReference type="Proteomes" id="UP000319908"/>
    </source>
</evidence>
<sequence length="137" mass="14744">METQVKRTRSLTLVLLLILLVVSSYGATVVVAWARGFPNRLQESMDSLANAMAPAYVESVHDALRHGDVATKTQLINEHLIPAIDGHPDAAAWVRNEYYDDLVRLAASDDLAVSSAASDVLSKLKSASSEKPINDGG</sequence>
<dbReference type="OrthoDB" id="291379at2"/>
<reference evidence="1 2" key="1">
    <citation type="journal article" date="2020" name="Antonie Van Leeuwenhoek">
        <title>Rhodopirellula heiligendammensis sp. nov., Rhodopirellula pilleata sp. nov., and Rhodopirellula solitaria sp. nov. isolated from natural or artificial marine surfaces in Northern Germany and California, USA, and emended description of the genus Rhodopirellula.</title>
        <authorList>
            <person name="Kallscheuer N."/>
            <person name="Wiegand S."/>
            <person name="Jogler M."/>
            <person name="Boedeker C."/>
            <person name="Peeters S.H."/>
            <person name="Rast P."/>
            <person name="Heuer A."/>
            <person name="Jetten M.S.M."/>
            <person name="Rohde M."/>
            <person name="Jogler C."/>
        </authorList>
    </citation>
    <scope>NUCLEOTIDE SEQUENCE [LARGE SCALE GENOMIC DNA]</scope>
    <source>
        <strain evidence="1 2">Poly21</strain>
    </source>
</reference>
<comment type="caution">
    <text evidence="1">The sequence shown here is derived from an EMBL/GenBank/DDBJ whole genome shotgun (WGS) entry which is preliminary data.</text>
</comment>
<keyword evidence="2" id="KW-1185">Reference proteome</keyword>
<dbReference type="RefSeq" id="WP_146409945.1">
    <property type="nucleotide sequence ID" value="NZ_SJPU01000008.1"/>
</dbReference>
<organism evidence="1 2">
    <name type="scientific">Allorhodopirellula heiligendammensis</name>
    <dbReference type="NCBI Taxonomy" id="2714739"/>
    <lineage>
        <taxon>Bacteria</taxon>
        <taxon>Pseudomonadati</taxon>
        <taxon>Planctomycetota</taxon>
        <taxon>Planctomycetia</taxon>
        <taxon>Pirellulales</taxon>
        <taxon>Pirellulaceae</taxon>
        <taxon>Allorhodopirellula</taxon>
    </lineage>
</organism>
<name>A0A5C6BDR3_9BACT</name>
<protein>
    <submittedName>
        <fullName evidence="1">Uncharacterized protein</fullName>
    </submittedName>
</protein>
<dbReference type="EMBL" id="SJPU01000008">
    <property type="protein sequence ID" value="TWU09777.1"/>
    <property type="molecule type" value="Genomic_DNA"/>
</dbReference>
<gene>
    <name evidence="1" type="ORF">Poly21_55220</name>
</gene>
<evidence type="ECO:0000313" key="1">
    <source>
        <dbReference type="EMBL" id="TWU09777.1"/>
    </source>
</evidence>
<accession>A0A5C6BDR3</accession>
<dbReference type="AlphaFoldDB" id="A0A5C6BDR3"/>